<protein>
    <recommendedName>
        <fullName evidence="3">Peptidase M61 catalytic domain-containing protein</fullName>
    </recommendedName>
</protein>
<dbReference type="AlphaFoldDB" id="A0A2J6RI04"/>
<sequence>MAGQDKPKFKALLKPQFDEADGAVGLNIVLSLESVELLEGSTIVSFPSIIKHTISEHGIRFIDGKGELPTICKALEGTCLSWTVERQTFGEVKLEYSVLPSSDKTPLGLNRDHGGLLGSGLTLIPIPLTGQLYRNIVEWDLGDAPQGTRAVWTFGEGPAAVERVGPASTLSDSVYMVGPIHSNPPTPVSGSISDYYGFYWFGGLPSNIEVIKDMHHSFFLKICDFFEEMPSASNPYRSFVRNTGSRKSFVGTSFTRSHVFDYDNQIAEAEDYDLVRRLAYEMAHNWLGPPVTAGTDWLYEGIKNCLSIYFPFRNRFRPAHYFQATISMLCTRYYTNPLINVPHEELLKLVPTNEYAKELLLARAWAFIVSMDIRTRWLAVGKIMRPVEDLAIKPFSKRRANGEAHGIEEWIQLVEPLLGDETRERYEDMLSGKVILIDVRLFSGAGTHVLKQIDMEILDFGMDRDSFEEGVVKGLRAGSRAEQSGLKEGDRIVRSSYLWRCVDHFNETMKVVVEREGVETEIEYWPRSFEIAKAWQMIKLDEE</sequence>
<reference evidence="1 2" key="1">
    <citation type="submission" date="2016-04" db="EMBL/GenBank/DDBJ databases">
        <title>A degradative enzymes factory behind the ericoid mycorrhizal symbiosis.</title>
        <authorList>
            <consortium name="DOE Joint Genome Institute"/>
            <person name="Martino E."/>
            <person name="Morin E."/>
            <person name="Grelet G."/>
            <person name="Kuo A."/>
            <person name="Kohler A."/>
            <person name="Daghino S."/>
            <person name="Barry K."/>
            <person name="Choi C."/>
            <person name="Cichocki N."/>
            <person name="Clum A."/>
            <person name="Copeland A."/>
            <person name="Hainaut M."/>
            <person name="Haridas S."/>
            <person name="Labutti K."/>
            <person name="Lindquist E."/>
            <person name="Lipzen A."/>
            <person name="Khouja H.-R."/>
            <person name="Murat C."/>
            <person name="Ohm R."/>
            <person name="Olson A."/>
            <person name="Spatafora J."/>
            <person name="Veneault-Fourrey C."/>
            <person name="Henrissat B."/>
            <person name="Grigoriev I."/>
            <person name="Martin F."/>
            <person name="Perotto S."/>
        </authorList>
    </citation>
    <scope>NUCLEOTIDE SEQUENCE [LARGE SCALE GENOMIC DNA]</scope>
    <source>
        <strain evidence="1 2">F</strain>
    </source>
</reference>
<evidence type="ECO:0000313" key="2">
    <source>
        <dbReference type="Proteomes" id="UP000235786"/>
    </source>
</evidence>
<proteinExistence type="predicted"/>
<organism evidence="1 2">
    <name type="scientific">Hyaloscypha variabilis (strain UAMH 11265 / GT02V1 / F)</name>
    <name type="common">Meliniomyces variabilis</name>
    <dbReference type="NCBI Taxonomy" id="1149755"/>
    <lineage>
        <taxon>Eukaryota</taxon>
        <taxon>Fungi</taxon>
        <taxon>Dikarya</taxon>
        <taxon>Ascomycota</taxon>
        <taxon>Pezizomycotina</taxon>
        <taxon>Leotiomycetes</taxon>
        <taxon>Helotiales</taxon>
        <taxon>Hyaloscyphaceae</taxon>
        <taxon>Hyaloscypha</taxon>
        <taxon>Hyaloscypha variabilis</taxon>
    </lineage>
</organism>
<evidence type="ECO:0008006" key="3">
    <source>
        <dbReference type="Google" id="ProtNLM"/>
    </source>
</evidence>
<gene>
    <name evidence="1" type="ORF">L207DRAFT_514073</name>
</gene>
<evidence type="ECO:0000313" key="1">
    <source>
        <dbReference type="EMBL" id="PMD38154.1"/>
    </source>
</evidence>
<dbReference type="EMBL" id="KZ613948">
    <property type="protein sequence ID" value="PMD38154.1"/>
    <property type="molecule type" value="Genomic_DNA"/>
</dbReference>
<accession>A0A2J6RI04</accession>
<name>A0A2J6RI04_HYAVF</name>
<dbReference type="OrthoDB" id="3512661at2759"/>
<dbReference type="Proteomes" id="UP000235786">
    <property type="component" value="Unassembled WGS sequence"/>
</dbReference>
<keyword evidence="2" id="KW-1185">Reference proteome</keyword>
<dbReference type="STRING" id="1149755.A0A2J6RI04"/>